<comment type="function">
    <text evidence="11 12">Phosphorylation of dTMP to form dTDP in both de novo and salvage pathways of dTTP synthesis.</text>
</comment>
<feature type="binding site" evidence="12">
    <location>
        <begin position="11"/>
        <end position="18"/>
    </location>
    <ligand>
        <name>ATP</name>
        <dbReference type="ChEBI" id="CHEBI:30616"/>
    </ligand>
</feature>
<dbReference type="InterPro" id="IPR018094">
    <property type="entry name" value="Thymidylate_kinase"/>
</dbReference>
<dbReference type="Gene3D" id="3.40.50.300">
    <property type="entry name" value="P-loop containing nucleotide triphosphate hydrolases"/>
    <property type="match status" value="1"/>
</dbReference>
<dbReference type="SUPFAM" id="SSF52540">
    <property type="entry name" value="P-loop containing nucleoside triphosphate hydrolases"/>
    <property type="match status" value="1"/>
</dbReference>
<name>A0AA43Q4L6_9GAMM</name>
<evidence type="ECO:0000256" key="11">
    <source>
        <dbReference type="ARBA" id="ARBA00057735"/>
    </source>
</evidence>
<evidence type="ECO:0000256" key="9">
    <source>
        <dbReference type="ARBA" id="ARBA00029962"/>
    </source>
</evidence>
<dbReference type="PANTHER" id="PTHR10344:SF4">
    <property type="entry name" value="UMP-CMP KINASE 2, MITOCHONDRIAL"/>
    <property type="match status" value="1"/>
</dbReference>
<dbReference type="AlphaFoldDB" id="A0AA43Q4L6"/>
<keyword evidence="7 12" id="KW-0418">Kinase</keyword>
<dbReference type="GO" id="GO:0005524">
    <property type="term" value="F:ATP binding"/>
    <property type="evidence" value="ECO:0007669"/>
    <property type="project" value="UniProtKB-UniRule"/>
</dbReference>
<evidence type="ECO:0000256" key="12">
    <source>
        <dbReference type="HAMAP-Rule" id="MF_00165"/>
    </source>
</evidence>
<protein>
    <recommendedName>
        <fullName evidence="3 12">Thymidylate kinase</fullName>
        <ecNumber evidence="2 12">2.7.4.9</ecNumber>
    </recommendedName>
    <alternativeName>
        <fullName evidence="9 12">dTMP kinase</fullName>
    </alternativeName>
</protein>
<dbReference type="HAMAP" id="MF_00165">
    <property type="entry name" value="Thymidylate_kinase"/>
    <property type="match status" value="1"/>
</dbReference>
<dbReference type="FunFam" id="3.40.50.300:FF:000225">
    <property type="entry name" value="Thymidylate kinase"/>
    <property type="match status" value="1"/>
</dbReference>
<dbReference type="InterPro" id="IPR039430">
    <property type="entry name" value="Thymidylate_kin-like_dom"/>
</dbReference>
<dbReference type="NCBIfam" id="TIGR00041">
    <property type="entry name" value="DTMP_kinase"/>
    <property type="match status" value="1"/>
</dbReference>
<dbReference type="GO" id="GO:0004798">
    <property type="term" value="F:dTMP kinase activity"/>
    <property type="evidence" value="ECO:0007669"/>
    <property type="project" value="UniProtKB-UniRule"/>
</dbReference>
<keyword evidence="6 12" id="KW-0547">Nucleotide-binding</keyword>
<organism evidence="14 15">
    <name type="scientific">Candidatus Methylobacter titanis</name>
    <dbReference type="NCBI Taxonomy" id="3053457"/>
    <lineage>
        <taxon>Bacteria</taxon>
        <taxon>Pseudomonadati</taxon>
        <taxon>Pseudomonadota</taxon>
        <taxon>Gammaproteobacteria</taxon>
        <taxon>Methylococcales</taxon>
        <taxon>Methylococcaceae</taxon>
        <taxon>Methylobacter</taxon>
    </lineage>
</organism>
<evidence type="ECO:0000259" key="13">
    <source>
        <dbReference type="Pfam" id="PF02223"/>
    </source>
</evidence>
<evidence type="ECO:0000256" key="1">
    <source>
        <dbReference type="ARBA" id="ARBA00009776"/>
    </source>
</evidence>
<evidence type="ECO:0000256" key="4">
    <source>
        <dbReference type="ARBA" id="ARBA00022679"/>
    </source>
</evidence>
<sequence length="223" mass="25111">MIRGKFITLEGGEGVGKTTNMAFIKDYLQQHDISVVVTREPGGTELAEKIRKLLLDNDSETISEQAELLLMFAARAQHIKHVIEPALAHGKWVLCDRFTDATYAYQGGGRNMKISTIQWLENLVQGTLRPDLTLLLDAPVDIGIERVRKRGAFDRFESEKVSFFENIRRAYLLQAELYPERIKLIKANQPLPDVQRAITDVIRVLLGLCSLNCPASPRHGSVK</sequence>
<evidence type="ECO:0000313" key="15">
    <source>
        <dbReference type="Proteomes" id="UP001160519"/>
    </source>
</evidence>
<dbReference type="InterPro" id="IPR027417">
    <property type="entry name" value="P-loop_NTPase"/>
</dbReference>
<dbReference type="GO" id="GO:0006235">
    <property type="term" value="P:dTTP biosynthetic process"/>
    <property type="evidence" value="ECO:0007669"/>
    <property type="project" value="UniProtKB-UniRule"/>
</dbReference>
<accession>A0AA43Q4L6</accession>
<dbReference type="EC" id="2.7.4.9" evidence="2 12"/>
<dbReference type="Pfam" id="PF02223">
    <property type="entry name" value="Thymidylate_kin"/>
    <property type="match status" value="1"/>
</dbReference>
<keyword evidence="5 12" id="KW-0545">Nucleotide biosynthesis</keyword>
<comment type="caution">
    <text evidence="14">The sequence shown here is derived from an EMBL/GenBank/DDBJ whole genome shotgun (WGS) entry which is preliminary data.</text>
</comment>
<evidence type="ECO:0000256" key="8">
    <source>
        <dbReference type="ARBA" id="ARBA00022840"/>
    </source>
</evidence>
<dbReference type="GO" id="GO:0006233">
    <property type="term" value="P:dTDP biosynthetic process"/>
    <property type="evidence" value="ECO:0007669"/>
    <property type="project" value="InterPro"/>
</dbReference>
<gene>
    <name evidence="12 14" type="primary">tmk</name>
    <name evidence="14" type="ORF">PSU93_04235</name>
</gene>
<evidence type="ECO:0000256" key="7">
    <source>
        <dbReference type="ARBA" id="ARBA00022777"/>
    </source>
</evidence>
<dbReference type="GO" id="GO:0005829">
    <property type="term" value="C:cytosol"/>
    <property type="evidence" value="ECO:0007669"/>
    <property type="project" value="TreeGrafter"/>
</dbReference>
<evidence type="ECO:0000256" key="10">
    <source>
        <dbReference type="ARBA" id="ARBA00048743"/>
    </source>
</evidence>
<proteinExistence type="inferred from homology"/>
<evidence type="ECO:0000256" key="2">
    <source>
        <dbReference type="ARBA" id="ARBA00012980"/>
    </source>
</evidence>
<evidence type="ECO:0000256" key="3">
    <source>
        <dbReference type="ARBA" id="ARBA00017144"/>
    </source>
</evidence>
<dbReference type="Proteomes" id="UP001160519">
    <property type="component" value="Unassembled WGS sequence"/>
</dbReference>
<evidence type="ECO:0000256" key="6">
    <source>
        <dbReference type="ARBA" id="ARBA00022741"/>
    </source>
</evidence>
<keyword evidence="4 12" id="KW-0808">Transferase</keyword>
<comment type="catalytic activity">
    <reaction evidence="10 12">
        <text>dTMP + ATP = dTDP + ADP</text>
        <dbReference type="Rhea" id="RHEA:13517"/>
        <dbReference type="ChEBI" id="CHEBI:30616"/>
        <dbReference type="ChEBI" id="CHEBI:58369"/>
        <dbReference type="ChEBI" id="CHEBI:63528"/>
        <dbReference type="ChEBI" id="CHEBI:456216"/>
        <dbReference type="EC" id="2.7.4.9"/>
    </reaction>
</comment>
<evidence type="ECO:0000256" key="5">
    <source>
        <dbReference type="ARBA" id="ARBA00022727"/>
    </source>
</evidence>
<keyword evidence="15" id="KW-1185">Reference proteome</keyword>
<comment type="similarity">
    <text evidence="1 12">Belongs to the thymidylate kinase family.</text>
</comment>
<reference evidence="14" key="1">
    <citation type="submission" date="2023-01" db="EMBL/GenBank/DDBJ databases">
        <title>Biogeochemical cycle of methane in antarctic sediments.</title>
        <authorList>
            <person name="Roldan D.M."/>
            <person name="Menes R.J."/>
        </authorList>
    </citation>
    <scope>NUCLEOTIDE SEQUENCE [LARGE SCALE GENOMIC DNA]</scope>
    <source>
        <strain evidence="14">K-2018 MAG008</strain>
    </source>
</reference>
<feature type="domain" description="Thymidylate kinase-like" evidence="13">
    <location>
        <begin position="9"/>
        <end position="198"/>
    </location>
</feature>
<dbReference type="GO" id="GO:0006227">
    <property type="term" value="P:dUDP biosynthetic process"/>
    <property type="evidence" value="ECO:0007669"/>
    <property type="project" value="TreeGrafter"/>
</dbReference>
<dbReference type="PANTHER" id="PTHR10344">
    <property type="entry name" value="THYMIDYLATE KINASE"/>
    <property type="match status" value="1"/>
</dbReference>
<evidence type="ECO:0000313" key="14">
    <source>
        <dbReference type="EMBL" id="MDI1230342.1"/>
    </source>
</evidence>
<dbReference type="EMBL" id="JAQSDF010000007">
    <property type="protein sequence ID" value="MDI1230342.1"/>
    <property type="molecule type" value="Genomic_DNA"/>
</dbReference>
<keyword evidence="8 12" id="KW-0067">ATP-binding</keyword>
<dbReference type="CDD" id="cd01672">
    <property type="entry name" value="TMPK"/>
    <property type="match status" value="1"/>
</dbReference>